<proteinExistence type="predicted"/>
<feature type="compositionally biased region" description="Polar residues" evidence="1">
    <location>
        <begin position="97"/>
        <end position="115"/>
    </location>
</feature>
<dbReference type="EMBL" id="JBGMDY010000004">
    <property type="protein sequence ID" value="KAL2338978.1"/>
    <property type="molecule type" value="Genomic_DNA"/>
</dbReference>
<feature type="region of interest" description="Disordered" evidence="1">
    <location>
        <begin position="68"/>
        <end position="222"/>
    </location>
</feature>
<evidence type="ECO:0000313" key="2">
    <source>
        <dbReference type="EMBL" id="KAL2338978.1"/>
    </source>
</evidence>
<accession>A0ABD1MT39</accession>
<reference evidence="2 3" key="1">
    <citation type="submission" date="2024-08" db="EMBL/GenBank/DDBJ databases">
        <title>Insights into the chromosomal genome structure of Flemingia macrophylla.</title>
        <authorList>
            <person name="Ding Y."/>
            <person name="Zhao Y."/>
            <person name="Bi W."/>
            <person name="Wu M."/>
            <person name="Zhao G."/>
            <person name="Gong Y."/>
            <person name="Li W."/>
            <person name="Zhang P."/>
        </authorList>
    </citation>
    <scope>NUCLEOTIDE SEQUENCE [LARGE SCALE GENOMIC DNA]</scope>
    <source>
        <strain evidence="2">DYQJB</strain>
        <tissue evidence="2">Leaf</tissue>
    </source>
</reference>
<comment type="caution">
    <text evidence="2">The sequence shown here is derived from an EMBL/GenBank/DDBJ whole genome shotgun (WGS) entry which is preliminary data.</text>
</comment>
<feature type="region of interest" description="Disordered" evidence="1">
    <location>
        <begin position="1"/>
        <end position="53"/>
    </location>
</feature>
<feature type="compositionally biased region" description="Acidic residues" evidence="1">
    <location>
        <begin position="143"/>
        <end position="153"/>
    </location>
</feature>
<evidence type="ECO:0000256" key="1">
    <source>
        <dbReference type="SAM" id="MobiDB-lite"/>
    </source>
</evidence>
<sequence>MGKQSRQTSERGGVNGGAWTTSTSRRGKNGRESVKPRGQRRKREEEDNPRIKVGLVLTSLIKLSFKGHESLSDTGVVPPLTPSSGNSSPNSPTGPTQCLNASTAASLNLPSTPSIYITDDSDNDGGNLSPPSNNSGDDGGNIEGEESNGENDEDERRQNDPYQDIPYNRRDTNLVIDFTTSIPGMIPPDHSFPHNSRDNSQAMRGKKKQNVSHEEYSSSSHIEQSFSDFNIDNSSESSQGHYPPSVYQYPYFNAYNPYASGQVPSYHQPSVNSHSPYYQQQSSGFFDYVFGQGATQGDSQSESGYYDQPRHSTICDTEHGV</sequence>
<organism evidence="2 3">
    <name type="scientific">Flemingia macrophylla</name>
    <dbReference type="NCBI Taxonomy" id="520843"/>
    <lineage>
        <taxon>Eukaryota</taxon>
        <taxon>Viridiplantae</taxon>
        <taxon>Streptophyta</taxon>
        <taxon>Embryophyta</taxon>
        <taxon>Tracheophyta</taxon>
        <taxon>Spermatophyta</taxon>
        <taxon>Magnoliopsida</taxon>
        <taxon>eudicotyledons</taxon>
        <taxon>Gunneridae</taxon>
        <taxon>Pentapetalae</taxon>
        <taxon>rosids</taxon>
        <taxon>fabids</taxon>
        <taxon>Fabales</taxon>
        <taxon>Fabaceae</taxon>
        <taxon>Papilionoideae</taxon>
        <taxon>50 kb inversion clade</taxon>
        <taxon>NPAAA clade</taxon>
        <taxon>indigoferoid/millettioid clade</taxon>
        <taxon>Phaseoleae</taxon>
        <taxon>Flemingia</taxon>
    </lineage>
</organism>
<feature type="region of interest" description="Disordered" evidence="1">
    <location>
        <begin position="296"/>
        <end position="321"/>
    </location>
</feature>
<keyword evidence="3" id="KW-1185">Reference proteome</keyword>
<name>A0ABD1MT39_9FABA</name>
<dbReference type="AlphaFoldDB" id="A0ABD1MT39"/>
<feature type="compositionally biased region" description="Low complexity" evidence="1">
    <location>
        <begin position="82"/>
        <end position="96"/>
    </location>
</feature>
<gene>
    <name evidence="2" type="ORF">Fmac_013424</name>
</gene>
<protein>
    <submittedName>
        <fullName evidence="2">Uncharacterized protein</fullName>
    </submittedName>
</protein>
<dbReference type="Proteomes" id="UP001603857">
    <property type="component" value="Unassembled WGS sequence"/>
</dbReference>
<evidence type="ECO:0000313" key="3">
    <source>
        <dbReference type="Proteomes" id="UP001603857"/>
    </source>
</evidence>